<dbReference type="PANTHER" id="PTHR47199">
    <property type="entry name" value="PHOTOSYSTEM II STABILITY/ASSEMBLY FACTOR HCF136, CHLOROPLASTIC"/>
    <property type="match status" value="1"/>
</dbReference>
<evidence type="ECO:0000313" key="5">
    <source>
        <dbReference type="Proteomes" id="UP000563094"/>
    </source>
</evidence>
<feature type="domain" description="Photosynthesis system II assembly factor Ycf48/Hcf136-like" evidence="3">
    <location>
        <begin position="44"/>
        <end position="156"/>
    </location>
</feature>
<accession>A0A839GDS1</accession>
<feature type="domain" description="Photosynthesis system II assembly factor Ycf48/Hcf136-like" evidence="3">
    <location>
        <begin position="174"/>
        <end position="309"/>
    </location>
</feature>
<dbReference type="Proteomes" id="UP000563094">
    <property type="component" value="Unassembled WGS sequence"/>
</dbReference>
<sequence>MRPIVYKTIFPLLLFHFLTLPFLTFAQTWQHQRGREPDQYSKVFALSAQHLFVTGYPKIALYSLNSGQTWLPANVPAEVDFTVSHFLNATTGWTVNEAGQLHQTQNGGQTWAPLPTPVKGYPQFVRVISEQSGLVMTYDEGVVKLYHTQNQGQTWAEADTPEGLWASDLVMAGQTGYLVGLNSIMKTVDGGRTWQNLTYPVHASGSNGFYHVSFIDAVTGWVLDHDNKALLHTTNGGQTWTITALPEDILQNPNLNFTQMQFQSATVGFLVDAQQYIYKTTNGGQTWAKVLDQPGQHLQYLDVSPDGRTVIALSIMTPNTVYVSTDGGDTWQNKRQAFLYHNLMGVTFLNQTHGWAVGDAGTLIRTQNGGETWENINLPAPLDKANFKKVAFADDQHGWVVASNPNALLATADGGQNWQTQTLPAHPQGTEYSLHHVFFLKRAAGSTSPPKGWAVGSAGTILRYDGTTWRAHTETLGIAGMLYNGVFFLNETTGWAVGRNGVIAKSIDGGQTWTRQPSGTLRPLNAVHFTDAQHGWAVGDHDYVLKTIDGGQTWRLQIIPPAFVSHFFDVHFTSPHRGWVTGRRDSHGTILSTTDGGHTWTETEVDNRTYAHSFTDLNHGWAVGRNGAVYRFTDNATGANDQSPAPFTLTLQPEQHTLRNFASTIALQDSVVKAKEWWETDYQFTGMGNSYIEEFAERFEVSGKAAVVGVVSYHTGEVNSQSPNVAEFNVFDIGADGLPSRKLGRKDVWYKEVKVDKTSMSTTFNAPVPVENAFYLSLNFTDYAHGGFEGDNFALLHTSTPDLPVTMR</sequence>
<reference evidence="4 5" key="1">
    <citation type="submission" date="2020-08" db="EMBL/GenBank/DDBJ databases">
        <title>Genomic Encyclopedia of Type Strains, Phase IV (KMG-IV): sequencing the most valuable type-strain genomes for metagenomic binning, comparative biology and taxonomic classification.</title>
        <authorList>
            <person name="Goeker M."/>
        </authorList>
    </citation>
    <scope>NUCLEOTIDE SEQUENCE [LARGE SCALE GENOMIC DNA]</scope>
    <source>
        <strain evidence="4 5">DSM 29854</strain>
    </source>
</reference>
<keyword evidence="1" id="KW-0602">Photosynthesis</keyword>
<protein>
    <submittedName>
        <fullName evidence="4">Photosystem II stability/assembly factor-like uncharacterized protein</fullName>
    </submittedName>
</protein>
<dbReference type="InterPro" id="IPR015943">
    <property type="entry name" value="WD40/YVTN_repeat-like_dom_sf"/>
</dbReference>
<evidence type="ECO:0000313" key="4">
    <source>
        <dbReference type="EMBL" id="MBA9076570.1"/>
    </source>
</evidence>
<dbReference type="EMBL" id="JACJIQ010000004">
    <property type="protein sequence ID" value="MBA9076570.1"/>
    <property type="molecule type" value="Genomic_DNA"/>
</dbReference>
<evidence type="ECO:0000256" key="2">
    <source>
        <dbReference type="ARBA" id="ARBA00023276"/>
    </source>
</evidence>
<evidence type="ECO:0000259" key="3">
    <source>
        <dbReference type="Pfam" id="PF14870"/>
    </source>
</evidence>
<dbReference type="GO" id="GO:0009523">
    <property type="term" value="C:photosystem II"/>
    <property type="evidence" value="ECO:0007669"/>
    <property type="project" value="UniProtKB-KW"/>
</dbReference>
<evidence type="ECO:0000256" key="1">
    <source>
        <dbReference type="ARBA" id="ARBA00022531"/>
    </source>
</evidence>
<keyword evidence="2" id="KW-0604">Photosystem II</keyword>
<proteinExistence type="predicted"/>
<gene>
    <name evidence="4" type="ORF">FHS90_001276</name>
</gene>
<dbReference type="PANTHER" id="PTHR47199:SF2">
    <property type="entry name" value="PHOTOSYSTEM II STABILITY_ASSEMBLY FACTOR HCF136, CHLOROPLASTIC"/>
    <property type="match status" value="1"/>
</dbReference>
<dbReference type="InterPro" id="IPR028203">
    <property type="entry name" value="PSII_CF48-like_dom"/>
</dbReference>
<dbReference type="GO" id="GO:0015979">
    <property type="term" value="P:photosynthesis"/>
    <property type="evidence" value="ECO:0007669"/>
    <property type="project" value="UniProtKB-KW"/>
</dbReference>
<dbReference type="SUPFAM" id="SSF110296">
    <property type="entry name" value="Oligoxyloglucan reducing end-specific cellobiohydrolase"/>
    <property type="match status" value="4"/>
</dbReference>
<dbReference type="Gene3D" id="2.130.10.10">
    <property type="entry name" value="YVTN repeat-like/Quinoprotein amine dehydrogenase"/>
    <property type="match status" value="4"/>
</dbReference>
<dbReference type="AlphaFoldDB" id="A0A839GDS1"/>
<organism evidence="4 5">
    <name type="scientific">Rufibacter quisquiliarum</name>
    <dbReference type="NCBI Taxonomy" id="1549639"/>
    <lineage>
        <taxon>Bacteria</taxon>
        <taxon>Pseudomonadati</taxon>
        <taxon>Bacteroidota</taxon>
        <taxon>Cytophagia</taxon>
        <taxon>Cytophagales</taxon>
        <taxon>Hymenobacteraceae</taxon>
        <taxon>Rufibacter</taxon>
    </lineage>
</organism>
<comment type="caution">
    <text evidence="4">The sequence shown here is derived from an EMBL/GenBank/DDBJ whole genome shotgun (WGS) entry which is preliminary data.</text>
</comment>
<keyword evidence="5" id="KW-1185">Reference proteome</keyword>
<name>A0A839GDS1_9BACT</name>
<feature type="domain" description="Photosynthesis system II assembly factor Ycf48/Hcf136-like" evidence="3">
    <location>
        <begin position="341"/>
        <end position="426"/>
    </location>
</feature>
<dbReference type="RefSeq" id="WP_182512378.1">
    <property type="nucleotide sequence ID" value="NZ_JACJIQ010000004.1"/>
</dbReference>
<dbReference type="Pfam" id="PF14870">
    <property type="entry name" value="PSII_BNR"/>
    <property type="match status" value="3"/>
</dbReference>
<dbReference type="CDD" id="cd15482">
    <property type="entry name" value="Sialidase_non-viral"/>
    <property type="match status" value="2"/>
</dbReference>